<dbReference type="InterPro" id="IPR050900">
    <property type="entry name" value="Transposase_IS3/IS150/IS904"/>
</dbReference>
<dbReference type="Pfam" id="PF13333">
    <property type="entry name" value="rve_2"/>
    <property type="match status" value="1"/>
</dbReference>
<dbReference type="GO" id="GO:0003676">
    <property type="term" value="F:nucleic acid binding"/>
    <property type="evidence" value="ECO:0007669"/>
    <property type="project" value="InterPro"/>
</dbReference>
<dbReference type="OrthoDB" id="936265at2"/>
<reference evidence="2 3" key="1">
    <citation type="submission" date="2019-05" db="EMBL/GenBank/DDBJ databases">
        <title>Dyadobacter AR-3-8 sp. nov., isolated from arctic soil.</title>
        <authorList>
            <person name="Chaudhary D.K."/>
        </authorList>
    </citation>
    <scope>NUCLEOTIDE SEQUENCE [LARGE SCALE GENOMIC DNA]</scope>
    <source>
        <strain evidence="2 3">AR-3-8</strain>
    </source>
</reference>
<dbReference type="InterPro" id="IPR012337">
    <property type="entry name" value="RNaseH-like_sf"/>
</dbReference>
<gene>
    <name evidence="2" type="ORF">FDK13_25330</name>
</gene>
<dbReference type="InterPro" id="IPR036397">
    <property type="entry name" value="RNaseH_sf"/>
</dbReference>
<accession>A0A4U6CW80</accession>
<sequence length="109" mass="12462">MDVNPSGTYSACNEFKNLLDKNLLVIRSTTGPSGGRKGNCWDNAFAESFFKTLKAECVYQNKFINKQQAGIIIFEYIEIWYNRKRLHSSLGSISPKEFEEFLNKQKIAA</sequence>
<dbReference type="GO" id="GO:0015074">
    <property type="term" value="P:DNA integration"/>
    <property type="evidence" value="ECO:0007669"/>
    <property type="project" value="InterPro"/>
</dbReference>
<keyword evidence="3" id="KW-1185">Reference proteome</keyword>
<dbReference type="PANTHER" id="PTHR46889">
    <property type="entry name" value="TRANSPOSASE INSF FOR INSERTION SEQUENCE IS3B-RELATED"/>
    <property type="match status" value="1"/>
</dbReference>
<comment type="caution">
    <text evidence="2">The sequence shown here is derived from an EMBL/GenBank/DDBJ whole genome shotgun (WGS) entry which is preliminary data.</text>
</comment>
<feature type="domain" description="Integrase catalytic" evidence="1">
    <location>
        <begin position="47"/>
        <end position="100"/>
    </location>
</feature>
<dbReference type="InterPro" id="IPR001584">
    <property type="entry name" value="Integrase_cat-core"/>
</dbReference>
<dbReference type="Proteomes" id="UP000304900">
    <property type="component" value="Unassembled WGS sequence"/>
</dbReference>
<evidence type="ECO:0000259" key="1">
    <source>
        <dbReference type="Pfam" id="PF13333"/>
    </source>
</evidence>
<evidence type="ECO:0000313" key="2">
    <source>
        <dbReference type="EMBL" id="TKT88952.1"/>
    </source>
</evidence>
<name>A0A4U6CW80_9BACT</name>
<evidence type="ECO:0000313" key="3">
    <source>
        <dbReference type="Proteomes" id="UP000304900"/>
    </source>
</evidence>
<organism evidence="2 3">
    <name type="scientific">Dyadobacter frigoris</name>
    <dbReference type="NCBI Taxonomy" id="2576211"/>
    <lineage>
        <taxon>Bacteria</taxon>
        <taxon>Pseudomonadati</taxon>
        <taxon>Bacteroidota</taxon>
        <taxon>Cytophagia</taxon>
        <taxon>Cytophagales</taxon>
        <taxon>Spirosomataceae</taxon>
        <taxon>Dyadobacter</taxon>
    </lineage>
</organism>
<dbReference type="SUPFAM" id="SSF53098">
    <property type="entry name" value="Ribonuclease H-like"/>
    <property type="match status" value="1"/>
</dbReference>
<protein>
    <recommendedName>
        <fullName evidence="1">Integrase catalytic domain-containing protein</fullName>
    </recommendedName>
</protein>
<dbReference type="EMBL" id="SZVO01000013">
    <property type="protein sequence ID" value="TKT88952.1"/>
    <property type="molecule type" value="Genomic_DNA"/>
</dbReference>
<dbReference type="PANTHER" id="PTHR46889:SF4">
    <property type="entry name" value="TRANSPOSASE INSO FOR INSERTION SEQUENCE ELEMENT IS911B-RELATED"/>
    <property type="match status" value="1"/>
</dbReference>
<dbReference type="Gene3D" id="3.30.420.10">
    <property type="entry name" value="Ribonuclease H-like superfamily/Ribonuclease H"/>
    <property type="match status" value="1"/>
</dbReference>
<proteinExistence type="predicted"/>
<dbReference type="AlphaFoldDB" id="A0A4U6CW80"/>